<dbReference type="GO" id="GO:0045271">
    <property type="term" value="C:respiratory chain complex I"/>
    <property type="evidence" value="ECO:0007669"/>
    <property type="project" value="InterPro"/>
</dbReference>
<dbReference type="EMBL" id="VYXF01005954">
    <property type="protein sequence ID" value="NWS29613.1"/>
    <property type="molecule type" value="Genomic_DNA"/>
</dbReference>
<organism evidence="2 3">
    <name type="scientific">Polioptila caerulea</name>
    <name type="common">Blue-grey gnatcatcher</name>
    <dbReference type="NCBI Taxonomy" id="66707"/>
    <lineage>
        <taxon>Eukaryota</taxon>
        <taxon>Metazoa</taxon>
        <taxon>Chordata</taxon>
        <taxon>Craniata</taxon>
        <taxon>Vertebrata</taxon>
        <taxon>Euteleostomi</taxon>
        <taxon>Archelosauria</taxon>
        <taxon>Archosauria</taxon>
        <taxon>Dinosauria</taxon>
        <taxon>Saurischia</taxon>
        <taxon>Theropoda</taxon>
        <taxon>Coelurosauria</taxon>
        <taxon>Aves</taxon>
        <taxon>Neognathae</taxon>
        <taxon>Neoaves</taxon>
        <taxon>Telluraves</taxon>
        <taxon>Australaves</taxon>
        <taxon>Passeriformes</taxon>
        <taxon>Certhiidae</taxon>
        <taxon>Polioptilinae</taxon>
        <taxon>Polioptila</taxon>
    </lineage>
</organism>
<feature type="compositionally biased region" description="Basic and acidic residues" evidence="1">
    <location>
        <begin position="218"/>
        <end position="232"/>
    </location>
</feature>
<evidence type="ECO:0000313" key="2">
    <source>
        <dbReference type="EMBL" id="NWS29613.1"/>
    </source>
</evidence>
<feature type="region of interest" description="Disordered" evidence="1">
    <location>
        <begin position="1"/>
        <end position="69"/>
    </location>
</feature>
<gene>
    <name evidence="2" type="primary">Ndufv3</name>
    <name evidence="2" type="ORF">POLCAE_R05444</name>
</gene>
<dbReference type="AlphaFoldDB" id="A0A7K5EB94"/>
<dbReference type="InterPro" id="IPR026193">
    <property type="entry name" value="NDUFV3"/>
</dbReference>
<dbReference type="GO" id="GO:0042775">
    <property type="term" value="P:mitochondrial ATP synthesis coupled electron transport"/>
    <property type="evidence" value="ECO:0007669"/>
    <property type="project" value="TreeGrafter"/>
</dbReference>
<dbReference type="PANTHER" id="PTHR17117">
    <property type="entry name" value="NADH-UBIQUINONE OXIDOREDUCTASE"/>
    <property type="match status" value="1"/>
</dbReference>
<evidence type="ECO:0000313" key="3">
    <source>
        <dbReference type="Proteomes" id="UP000573697"/>
    </source>
</evidence>
<keyword evidence="3" id="KW-1185">Reference proteome</keyword>
<dbReference type="GO" id="GO:0005739">
    <property type="term" value="C:mitochondrion"/>
    <property type="evidence" value="ECO:0007669"/>
    <property type="project" value="InterPro"/>
</dbReference>
<proteinExistence type="predicted"/>
<feature type="compositionally biased region" description="Polar residues" evidence="1">
    <location>
        <begin position="127"/>
        <end position="138"/>
    </location>
</feature>
<sequence length="317" mass="34880">MSTSRKTQVAFPQRGVASSPEEENLTTPATGGGLRKELVEEQTSSSSSSESDSSSDSEDESVDYSEVAIKTKVEFPRRDPIFSEDIAVKASMLAKEKFSQKSLKEHGIKKLPRKPEITVSPVKQVKLSKTSVSQGTSKSKTRDPKVKSTPKEQKLVLKPPVVKSLDLSDVTHKSDHVEEKSFGTQVAAIQLKASAVTQEDKKQNLVSRGEKEKMKEAQELEAKEGTAPKVEETSGSTMLVMGTTTKEETTQEAGVQAGESSTIEEQTAQPAPEEFDNSTYKNLQHHEYHTFTFHDYVAVLAKYRQPQPSSGRPSPRH</sequence>
<feature type="non-terminal residue" evidence="2">
    <location>
        <position position="1"/>
    </location>
</feature>
<feature type="non-terminal residue" evidence="2">
    <location>
        <position position="317"/>
    </location>
</feature>
<reference evidence="2 3" key="1">
    <citation type="submission" date="2019-09" db="EMBL/GenBank/DDBJ databases">
        <title>Bird 10,000 Genomes (B10K) Project - Family phase.</title>
        <authorList>
            <person name="Zhang G."/>
        </authorList>
    </citation>
    <scope>NUCLEOTIDE SEQUENCE [LARGE SCALE GENOMIC DNA]</scope>
    <source>
        <strain evidence="2">B10K-DU-001-66</strain>
        <tissue evidence="2">Muscle</tissue>
    </source>
</reference>
<feature type="region of interest" description="Disordered" evidence="1">
    <location>
        <begin position="99"/>
        <end position="154"/>
    </location>
</feature>
<comment type="caution">
    <text evidence="2">The sequence shown here is derived from an EMBL/GenBank/DDBJ whole genome shotgun (WGS) entry which is preliminary data.</text>
</comment>
<dbReference type="Proteomes" id="UP000573697">
    <property type="component" value="Unassembled WGS sequence"/>
</dbReference>
<dbReference type="Pfam" id="PF15880">
    <property type="entry name" value="NDUFV3"/>
    <property type="match status" value="1"/>
</dbReference>
<accession>A0A7K5EB94</accession>
<feature type="compositionally biased region" description="Polar residues" evidence="1">
    <location>
        <begin position="258"/>
        <end position="269"/>
    </location>
</feature>
<evidence type="ECO:0000256" key="1">
    <source>
        <dbReference type="SAM" id="MobiDB-lite"/>
    </source>
</evidence>
<feature type="region of interest" description="Disordered" evidence="1">
    <location>
        <begin position="218"/>
        <end position="276"/>
    </location>
</feature>
<protein>
    <submittedName>
        <fullName evidence="2">NDUV3 dehydrogenase</fullName>
    </submittedName>
</protein>
<feature type="compositionally biased region" description="Basic and acidic residues" evidence="1">
    <location>
        <begin position="140"/>
        <end position="154"/>
    </location>
</feature>
<feature type="compositionally biased region" description="Acidic residues" evidence="1">
    <location>
        <begin position="53"/>
        <end position="63"/>
    </location>
</feature>
<dbReference type="PANTHER" id="PTHR17117:SF3">
    <property type="entry name" value="NADH DEHYDROGENASE [UBIQUINONE] FLAVOPROTEIN 3, MITOCHONDRIAL"/>
    <property type="match status" value="1"/>
</dbReference>
<feature type="compositionally biased region" description="Basic and acidic residues" evidence="1">
    <location>
        <begin position="99"/>
        <end position="116"/>
    </location>
</feature>
<name>A0A7K5EB94_POLCE</name>